<dbReference type="Pfam" id="PF18039">
    <property type="entry name" value="UBA_6"/>
    <property type="match status" value="1"/>
</dbReference>
<feature type="compositionally biased region" description="Polar residues" evidence="1">
    <location>
        <begin position="41"/>
        <end position="53"/>
    </location>
</feature>
<evidence type="ECO:0000256" key="1">
    <source>
        <dbReference type="SAM" id="MobiDB-lite"/>
    </source>
</evidence>
<protein>
    <recommendedName>
        <fullName evidence="2">Rege-1 UBA-like domain-containing protein</fullName>
    </recommendedName>
</protein>
<reference evidence="3" key="3">
    <citation type="submission" date="2025-08" db="UniProtKB">
        <authorList>
            <consortium name="Ensembl"/>
        </authorList>
    </citation>
    <scope>IDENTIFICATION</scope>
</reference>
<dbReference type="AlphaFoldDB" id="H2Y1G3"/>
<reference evidence="3" key="2">
    <citation type="journal article" date="2008" name="Genome Biol.">
        <title>Improved genome assembly and evidence-based global gene model set for the chordate Ciona intestinalis: new insight into intron and operon populations.</title>
        <authorList>
            <person name="Satou Y."/>
            <person name="Mineta K."/>
            <person name="Ogasawara M."/>
            <person name="Sasakura Y."/>
            <person name="Shoguchi E."/>
            <person name="Ueno K."/>
            <person name="Yamada L."/>
            <person name="Matsumoto J."/>
            <person name="Wasserscheid J."/>
            <person name="Dewar K."/>
            <person name="Wiley G.B."/>
            <person name="Macmil S.L."/>
            <person name="Roe B.A."/>
            <person name="Zeller R.W."/>
            <person name="Hastings K.E."/>
            <person name="Lemaire P."/>
            <person name="Lindquist E."/>
            <person name="Endo T."/>
            <person name="Hotta K."/>
            <person name="Inaba K."/>
        </authorList>
    </citation>
    <scope>NUCLEOTIDE SEQUENCE [LARGE SCALE GENOMIC DNA]</scope>
    <source>
        <strain evidence="3">wild type</strain>
    </source>
</reference>
<accession>H2Y1G3</accession>
<organism evidence="3 4">
    <name type="scientific">Ciona intestinalis</name>
    <name type="common">Transparent sea squirt</name>
    <name type="synonym">Ascidia intestinalis</name>
    <dbReference type="NCBI Taxonomy" id="7719"/>
    <lineage>
        <taxon>Eukaryota</taxon>
        <taxon>Metazoa</taxon>
        <taxon>Chordata</taxon>
        <taxon>Tunicata</taxon>
        <taxon>Ascidiacea</taxon>
        <taxon>Phlebobranchia</taxon>
        <taxon>Cionidae</taxon>
        <taxon>Ciona</taxon>
    </lineage>
</organism>
<dbReference type="Ensembl" id="ENSCINT00000035560.1">
    <property type="protein sequence ID" value="ENSCINP00000035747.1"/>
    <property type="gene ID" value="ENSCING00000019455.1"/>
</dbReference>
<dbReference type="HOGENOM" id="CLU_1163380_0_0_1"/>
<reference evidence="4" key="1">
    <citation type="journal article" date="2002" name="Science">
        <title>The draft genome of Ciona intestinalis: insights into chordate and vertebrate origins.</title>
        <authorList>
            <person name="Dehal P."/>
            <person name="Satou Y."/>
            <person name="Campbell R.K."/>
            <person name="Chapman J."/>
            <person name="Degnan B."/>
            <person name="De Tomaso A."/>
            <person name="Davidson B."/>
            <person name="Di Gregorio A."/>
            <person name="Gelpke M."/>
            <person name="Goodstein D.M."/>
            <person name="Harafuji N."/>
            <person name="Hastings K.E."/>
            <person name="Ho I."/>
            <person name="Hotta K."/>
            <person name="Huang W."/>
            <person name="Kawashima T."/>
            <person name="Lemaire P."/>
            <person name="Martinez D."/>
            <person name="Meinertzhagen I.A."/>
            <person name="Necula S."/>
            <person name="Nonaka M."/>
            <person name="Putnam N."/>
            <person name="Rash S."/>
            <person name="Saiga H."/>
            <person name="Satake M."/>
            <person name="Terry A."/>
            <person name="Yamada L."/>
            <person name="Wang H.G."/>
            <person name="Awazu S."/>
            <person name="Azumi K."/>
            <person name="Boore J."/>
            <person name="Branno M."/>
            <person name="Chin-Bow S."/>
            <person name="DeSantis R."/>
            <person name="Doyle S."/>
            <person name="Francino P."/>
            <person name="Keys D.N."/>
            <person name="Haga S."/>
            <person name="Hayashi H."/>
            <person name="Hino K."/>
            <person name="Imai K.S."/>
            <person name="Inaba K."/>
            <person name="Kano S."/>
            <person name="Kobayashi K."/>
            <person name="Kobayashi M."/>
            <person name="Lee B.I."/>
            <person name="Makabe K.W."/>
            <person name="Manohar C."/>
            <person name="Matassi G."/>
            <person name="Medina M."/>
            <person name="Mochizuki Y."/>
            <person name="Mount S."/>
            <person name="Morishita T."/>
            <person name="Miura S."/>
            <person name="Nakayama A."/>
            <person name="Nishizaka S."/>
            <person name="Nomoto H."/>
            <person name="Ohta F."/>
            <person name="Oishi K."/>
            <person name="Rigoutsos I."/>
            <person name="Sano M."/>
            <person name="Sasaki A."/>
            <person name="Sasakura Y."/>
            <person name="Shoguchi E."/>
            <person name="Shin-i T."/>
            <person name="Spagnuolo A."/>
            <person name="Stainier D."/>
            <person name="Suzuki M.M."/>
            <person name="Tassy O."/>
            <person name="Takatori N."/>
            <person name="Tokuoka M."/>
            <person name="Yagi K."/>
            <person name="Yoshizaki F."/>
            <person name="Wada S."/>
            <person name="Zhang C."/>
            <person name="Hyatt P.D."/>
            <person name="Larimer F."/>
            <person name="Detter C."/>
            <person name="Doggett N."/>
            <person name="Glavina T."/>
            <person name="Hawkins T."/>
            <person name="Richardson P."/>
            <person name="Lucas S."/>
            <person name="Kohara Y."/>
            <person name="Levine M."/>
            <person name="Satoh N."/>
            <person name="Rokhsar D.S."/>
        </authorList>
    </citation>
    <scope>NUCLEOTIDE SEQUENCE [LARGE SCALE GENOMIC DNA]</scope>
</reference>
<evidence type="ECO:0000259" key="2">
    <source>
        <dbReference type="Pfam" id="PF18039"/>
    </source>
</evidence>
<reference evidence="3" key="4">
    <citation type="submission" date="2025-09" db="UniProtKB">
        <authorList>
            <consortium name="Ensembl"/>
        </authorList>
    </citation>
    <scope>IDENTIFICATION</scope>
</reference>
<feature type="compositionally biased region" description="Polar residues" evidence="1">
    <location>
        <begin position="9"/>
        <end position="26"/>
    </location>
</feature>
<feature type="region of interest" description="Disordered" evidence="1">
    <location>
        <begin position="1"/>
        <end position="54"/>
    </location>
</feature>
<dbReference type="EMBL" id="EAAA01001035">
    <property type="status" value="NOT_ANNOTATED_CDS"/>
    <property type="molecule type" value="Genomic_DNA"/>
</dbReference>
<proteinExistence type="predicted"/>
<evidence type="ECO:0000313" key="4">
    <source>
        <dbReference type="Proteomes" id="UP000008144"/>
    </source>
</evidence>
<dbReference type="Proteomes" id="UP000008144">
    <property type="component" value="Chromosome 12"/>
</dbReference>
<dbReference type="InterPro" id="IPR040546">
    <property type="entry name" value="Rege-1_UBA-like"/>
</dbReference>
<dbReference type="InParanoid" id="H2Y1G3"/>
<evidence type="ECO:0000313" key="3">
    <source>
        <dbReference type="Ensembl" id="ENSCINP00000035747.1"/>
    </source>
</evidence>
<sequence>MDINRPISKDSSSMQNPASVDNSVSPNLLDKRKHNPDSGYYSCSNIEESSNFNDMPKEVDSLNAKQMGRYNHQPVSCISQLNGHNTNPHIGGVYTSNGFPCLASNNLVDTNGNHISRHGLKASPNDNHSGHIAENIQQDNNRKTCPTCSSMCVTENSIVNSGSGGRLSFTKGIIPTTAMTSQSNNLSRSKEKVDAAAQDLAIKIEFCLKFGYTINQIRSALSKLSYKATKNDILAELFN</sequence>
<keyword evidence="4" id="KW-1185">Reference proteome</keyword>
<name>H2Y1G3_CIOIN</name>
<feature type="domain" description="Rege-1 UBA-like" evidence="2">
    <location>
        <begin position="203"/>
        <end position="237"/>
    </location>
</feature>